<sequence length="475" mass="53545">MSKTTLKLEKLLDLLHKHRYILVSVYCEGGDIRFVECRTPKYQKTFIVYVPPAYSMKCGTNISTKQVDITLSKNNPTDRQINFMSDMKGPLLECDLLSVSSSTLCMYKNSGKMQCYSIKEDEESDTDIIEEEQVEEETDEITSLEKDTARVLQKIDPKNKLATPKIKEQTHSPDSQKSSQKSSKQSIKTTPSKTVHPSKTTLSNPPDDELTEDQMRQQEELLASKVDEVVEGEVVEGEVVEGEASERESSGGEASDAEDSGRESSEGEASDGETELVFEDEEGNVIEDVEGTLNKAGDIKEKGVESVDVISTGDNSIPEEIEDSDISLGIVYIVIAIGSFFKKINKYEENIVEICEQLDDNELDARKDRLVKIKDIAADFLEHSEKRLKEINQKEMDMKADLLRLTVILAQVDAMKTEIASNERRLRGETPSVEKLYIQTKKSVHEINLELLRLRDQADEILSNYYLSIKELMEL</sequence>
<feature type="compositionally biased region" description="Low complexity" evidence="2">
    <location>
        <begin position="175"/>
        <end position="194"/>
    </location>
</feature>
<feature type="coiled-coil region" evidence="1">
    <location>
        <begin position="344"/>
        <end position="401"/>
    </location>
</feature>
<reference evidence="3" key="1">
    <citation type="journal article" date="2019" name="MBio">
        <title>Virus Genomes from Deep Sea Sediments Expand the Ocean Megavirome and Support Independent Origins of Viral Gigantism.</title>
        <authorList>
            <person name="Backstrom D."/>
            <person name="Yutin N."/>
            <person name="Jorgensen S.L."/>
            <person name="Dharamshi J."/>
            <person name="Homa F."/>
            <person name="Zaremba-Niedwiedzka K."/>
            <person name="Spang A."/>
            <person name="Wolf Y.I."/>
            <person name="Koonin E.V."/>
            <person name="Ettema T.J."/>
        </authorList>
    </citation>
    <scope>NUCLEOTIDE SEQUENCE</scope>
</reference>
<proteinExistence type="predicted"/>
<feature type="region of interest" description="Disordered" evidence="2">
    <location>
        <begin position="235"/>
        <end position="292"/>
    </location>
</feature>
<accession>A0A481YTQ3</accession>
<feature type="compositionally biased region" description="Polar residues" evidence="2">
    <location>
        <begin position="195"/>
        <end position="204"/>
    </location>
</feature>
<gene>
    <name evidence="3" type="ORF">LCMAC101_07500</name>
</gene>
<protein>
    <submittedName>
        <fullName evidence="3">Uncharacterized protein</fullName>
    </submittedName>
</protein>
<evidence type="ECO:0000256" key="1">
    <source>
        <dbReference type="SAM" id="Coils"/>
    </source>
</evidence>
<evidence type="ECO:0000313" key="3">
    <source>
        <dbReference type="EMBL" id="QBK86155.1"/>
    </source>
</evidence>
<keyword evidence="1" id="KW-0175">Coiled coil</keyword>
<feature type="region of interest" description="Disordered" evidence="2">
    <location>
        <begin position="132"/>
        <end position="213"/>
    </location>
</feature>
<dbReference type="EMBL" id="MK500331">
    <property type="protein sequence ID" value="QBK86155.1"/>
    <property type="molecule type" value="Genomic_DNA"/>
</dbReference>
<evidence type="ECO:0000256" key="2">
    <source>
        <dbReference type="SAM" id="MobiDB-lite"/>
    </source>
</evidence>
<feature type="compositionally biased region" description="Acidic residues" evidence="2">
    <location>
        <begin position="132"/>
        <end position="142"/>
    </location>
</feature>
<feature type="compositionally biased region" description="Acidic residues" evidence="2">
    <location>
        <begin position="266"/>
        <end position="290"/>
    </location>
</feature>
<feature type="compositionally biased region" description="Basic and acidic residues" evidence="2">
    <location>
        <begin position="143"/>
        <end position="171"/>
    </location>
</feature>
<organism evidence="3">
    <name type="scientific">Marseillevirus LCMAC101</name>
    <dbReference type="NCBI Taxonomy" id="2506602"/>
    <lineage>
        <taxon>Viruses</taxon>
        <taxon>Varidnaviria</taxon>
        <taxon>Bamfordvirae</taxon>
        <taxon>Nucleocytoviricota</taxon>
        <taxon>Megaviricetes</taxon>
        <taxon>Pimascovirales</taxon>
        <taxon>Pimascovirales incertae sedis</taxon>
        <taxon>Marseilleviridae</taxon>
    </lineage>
</organism>
<name>A0A481YTQ3_9VIRU</name>